<accession>A0A7H0HPF5</accession>
<dbReference type="InterPro" id="IPR000835">
    <property type="entry name" value="HTH_MarR-typ"/>
</dbReference>
<dbReference type="Pfam" id="PF12802">
    <property type="entry name" value="MarR_2"/>
    <property type="match status" value="1"/>
</dbReference>
<dbReference type="PROSITE" id="PS50995">
    <property type="entry name" value="HTH_MARR_2"/>
    <property type="match status" value="1"/>
</dbReference>
<dbReference type="InterPro" id="IPR036388">
    <property type="entry name" value="WH-like_DNA-bd_sf"/>
</dbReference>
<dbReference type="SUPFAM" id="SSF46785">
    <property type="entry name" value="Winged helix' DNA-binding domain"/>
    <property type="match status" value="1"/>
</dbReference>
<feature type="compositionally biased region" description="Low complexity" evidence="1">
    <location>
        <begin position="203"/>
        <end position="213"/>
    </location>
</feature>
<sequence length="281" mass="29354">MADHVDLVLAQWGAQRPDLDVTPMAVIGRLSRVSRLVGNELGRTFAAHGLDAASFDVLATLRRSGPRHRLTPAELMRAAMVTSGAITQRLDRLQARGLVTRTPSESDGRVVHVSLTEEGLALVDRVLPDHLATENRVLAGLGGAGLGALASLLRDLLESLGDTVPEELIPRRAPDGGFEKEFCETVAEDFGPPPVRAEYAGHAGTDPTDTTSASGGGASAASGGPGGGRPKVIDEEMLARARELRAEGVPVAEIAARLTIRTGKNAGKAPSVASLYRALAD</sequence>
<dbReference type="PRINTS" id="PR00598">
    <property type="entry name" value="HTHMARR"/>
</dbReference>
<dbReference type="InterPro" id="IPR039422">
    <property type="entry name" value="MarR/SlyA-like"/>
</dbReference>
<feature type="domain" description="HTH marR-type" evidence="2">
    <location>
        <begin position="23"/>
        <end position="158"/>
    </location>
</feature>
<dbReference type="Proteomes" id="UP000516230">
    <property type="component" value="Chromosome"/>
</dbReference>
<dbReference type="AlphaFoldDB" id="A0A7H0HPF5"/>
<evidence type="ECO:0000256" key="1">
    <source>
        <dbReference type="SAM" id="MobiDB-lite"/>
    </source>
</evidence>
<dbReference type="InterPro" id="IPR036390">
    <property type="entry name" value="WH_DNA-bd_sf"/>
</dbReference>
<protein>
    <submittedName>
        <fullName evidence="3">MarR family transcriptional regulator</fullName>
    </submittedName>
</protein>
<dbReference type="EMBL" id="CP060825">
    <property type="protein sequence ID" value="QNP62421.1"/>
    <property type="molecule type" value="Genomic_DNA"/>
</dbReference>
<dbReference type="PANTHER" id="PTHR33164:SF104">
    <property type="entry name" value="TRANSCRIPTIONAL REGULATORY PROTEIN"/>
    <property type="match status" value="1"/>
</dbReference>
<organism evidence="3 4">
    <name type="scientific">Streptomyces genisteinicus</name>
    <dbReference type="NCBI Taxonomy" id="2768068"/>
    <lineage>
        <taxon>Bacteria</taxon>
        <taxon>Bacillati</taxon>
        <taxon>Actinomycetota</taxon>
        <taxon>Actinomycetes</taxon>
        <taxon>Kitasatosporales</taxon>
        <taxon>Streptomycetaceae</taxon>
        <taxon>Streptomyces</taxon>
    </lineage>
</organism>
<dbReference type="SMART" id="SM00347">
    <property type="entry name" value="HTH_MARR"/>
    <property type="match status" value="1"/>
</dbReference>
<evidence type="ECO:0000259" key="2">
    <source>
        <dbReference type="PROSITE" id="PS50995"/>
    </source>
</evidence>
<dbReference type="GO" id="GO:0006950">
    <property type="term" value="P:response to stress"/>
    <property type="evidence" value="ECO:0007669"/>
    <property type="project" value="TreeGrafter"/>
</dbReference>
<name>A0A7H0HPF5_9ACTN</name>
<keyword evidence="4" id="KW-1185">Reference proteome</keyword>
<proteinExistence type="predicted"/>
<dbReference type="PANTHER" id="PTHR33164">
    <property type="entry name" value="TRANSCRIPTIONAL REGULATOR, MARR FAMILY"/>
    <property type="match status" value="1"/>
</dbReference>
<dbReference type="KEGG" id="sgj:IAG43_05370"/>
<evidence type="ECO:0000313" key="3">
    <source>
        <dbReference type="EMBL" id="QNP62421.1"/>
    </source>
</evidence>
<reference evidence="3 4" key="1">
    <citation type="submission" date="2020-08" db="EMBL/GenBank/DDBJ databases">
        <title>A novel species.</title>
        <authorList>
            <person name="Gao J."/>
        </authorList>
    </citation>
    <scope>NUCLEOTIDE SEQUENCE [LARGE SCALE GENOMIC DNA]</scope>
    <source>
        <strain evidence="3 4">CRPJ-33</strain>
    </source>
</reference>
<feature type="compositionally biased region" description="Gly residues" evidence="1">
    <location>
        <begin position="214"/>
        <end position="229"/>
    </location>
</feature>
<gene>
    <name evidence="3" type="ORF">IAG43_05370</name>
</gene>
<dbReference type="Gene3D" id="1.10.10.10">
    <property type="entry name" value="Winged helix-like DNA-binding domain superfamily/Winged helix DNA-binding domain"/>
    <property type="match status" value="1"/>
</dbReference>
<dbReference type="GO" id="GO:0003700">
    <property type="term" value="F:DNA-binding transcription factor activity"/>
    <property type="evidence" value="ECO:0007669"/>
    <property type="project" value="InterPro"/>
</dbReference>
<feature type="region of interest" description="Disordered" evidence="1">
    <location>
        <begin position="189"/>
        <end position="231"/>
    </location>
</feature>
<evidence type="ECO:0000313" key="4">
    <source>
        <dbReference type="Proteomes" id="UP000516230"/>
    </source>
</evidence>
<dbReference type="RefSeq" id="WP_187739608.1">
    <property type="nucleotide sequence ID" value="NZ_CP060825.1"/>
</dbReference>